<evidence type="ECO:0000313" key="11">
    <source>
        <dbReference type="Proteomes" id="UP000310477"/>
    </source>
</evidence>
<keyword evidence="2 7" id="KW-0813">Transport</keyword>
<proteinExistence type="inferred from homology"/>
<dbReference type="OrthoDB" id="9768177at2"/>
<dbReference type="Pfam" id="PF13715">
    <property type="entry name" value="CarbopepD_reg_2"/>
    <property type="match status" value="1"/>
</dbReference>
<dbReference type="SUPFAM" id="SSF56935">
    <property type="entry name" value="Porins"/>
    <property type="match status" value="1"/>
</dbReference>
<evidence type="ECO:0000256" key="6">
    <source>
        <dbReference type="ARBA" id="ARBA00023237"/>
    </source>
</evidence>
<dbReference type="NCBIfam" id="TIGR04056">
    <property type="entry name" value="OMP_RagA_SusC"/>
    <property type="match status" value="1"/>
</dbReference>
<dbReference type="InterPro" id="IPR039426">
    <property type="entry name" value="TonB-dep_rcpt-like"/>
</dbReference>
<dbReference type="EMBL" id="SWBO01000005">
    <property type="protein sequence ID" value="TKC00029.1"/>
    <property type="molecule type" value="Genomic_DNA"/>
</dbReference>
<keyword evidence="5 7" id="KW-0472">Membrane</keyword>
<evidence type="ECO:0000256" key="4">
    <source>
        <dbReference type="ARBA" id="ARBA00022692"/>
    </source>
</evidence>
<dbReference type="Gene3D" id="3.55.50.30">
    <property type="match status" value="1"/>
</dbReference>
<evidence type="ECO:0000256" key="3">
    <source>
        <dbReference type="ARBA" id="ARBA00022452"/>
    </source>
</evidence>
<gene>
    <name evidence="10" type="ORF">FA045_11350</name>
</gene>
<dbReference type="GO" id="GO:0009279">
    <property type="term" value="C:cell outer membrane"/>
    <property type="evidence" value="ECO:0007669"/>
    <property type="project" value="UniProtKB-SubCell"/>
</dbReference>
<reference evidence="10 11" key="1">
    <citation type="submission" date="2019-04" db="EMBL/GenBank/DDBJ databases">
        <title>Pedobacter sp. AR-2-6 sp. nov., isolated from Arctic soil.</title>
        <authorList>
            <person name="Dahal R.H."/>
            <person name="Kim D.-U."/>
        </authorList>
    </citation>
    <scope>NUCLEOTIDE SEQUENCE [LARGE SCALE GENOMIC DNA]</scope>
    <source>
        <strain evidence="10 11">AR-2-6</strain>
    </source>
</reference>
<protein>
    <submittedName>
        <fullName evidence="10">SusC/RagA family TonB-linked outer membrane protein</fullName>
    </submittedName>
</protein>
<dbReference type="InterPro" id="IPR011662">
    <property type="entry name" value="Secretin/TonB_short_N"/>
</dbReference>
<keyword evidence="4 7" id="KW-0812">Transmembrane</keyword>
<evidence type="ECO:0000313" key="10">
    <source>
        <dbReference type="EMBL" id="TKC00029.1"/>
    </source>
</evidence>
<dbReference type="AlphaFoldDB" id="A0A4U1C640"/>
<comment type="caution">
    <text evidence="10">The sequence shown here is derived from an EMBL/GenBank/DDBJ whole genome shotgun (WGS) entry which is preliminary data.</text>
</comment>
<evidence type="ECO:0000256" key="1">
    <source>
        <dbReference type="ARBA" id="ARBA00004571"/>
    </source>
</evidence>
<dbReference type="InterPro" id="IPR023997">
    <property type="entry name" value="TonB-dep_OMP_SusC/RagA_CS"/>
</dbReference>
<keyword evidence="11" id="KW-1185">Reference proteome</keyword>
<feature type="domain" description="TonB-dependent receptor plug" evidence="9">
    <location>
        <begin position="240"/>
        <end position="362"/>
    </location>
</feature>
<evidence type="ECO:0000256" key="2">
    <source>
        <dbReference type="ARBA" id="ARBA00022448"/>
    </source>
</evidence>
<dbReference type="InterPro" id="IPR023996">
    <property type="entry name" value="TonB-dep_OMP_SusC/RagA"/>
</dbReference>
<dbReference type="Pfam" id="PF07715">
    <property type="entry name" value="Plug"/>
    <property type="match status" value="1"/>
</dbReference>
<name>A0A4U1C640_9SPHI</name>
<accession>A0A4U1C640</accession>
<dbReference type="NCBIfam" id="TIGR04057">
    <property type="entry name" value="SusC_RagA_signa"/>
    <property type="match status" value="1"/>
</dbReference>
<evidence type="ECO:0000259" key="8">
    <source>
        <dbReference type="Pfam" id="PF07660"/>
    </source>
</evidence>
<dbReference type="Proteomes" id="UP000310477">
    <property type="component" value="Unassembled WGS sequence"/>
</dbReference>
<dbReference type="InterPro" id="IPR012910">
    <property type="entry name" value="Plug_dom"/>
</dbReference>
<dbReference type="InterPro" id="IPR037066">
    <property type="entry name" value="Plug_dom_sf"/>
</dbReference>
<dbReference type="Pfam" id="PF07660">
    <property type="entry name" value="STN"/>
    <property type="match status" value="1"/>
</dbReference>
<sequence length="1121" mass="124177">MIFFKHRYLFRTGKWYKPILALPNSPYPIQKPAKALRFAIVITLINLLTVSAMAKAQQINLNLKNISLETVFNEIKKQTGYGFWYDKEDIASANKISVSLKNGSLKDALDQCLKNQPFTYEIFDKTIVVKRKAKTIDKKTESRINEIEIRGSVSDEKGSPLVGVNVSVVGTGKNTVTDEKGQFSISVPNVNISLRFTYLGFSAVEQKVDKDIFLTIVLKEEPSTLNSVDINAGYYMVKDRERTGSIAKITSSTIEKQPINNILMGLQNRVPGLDIVQQSGVPGSGFIVQIRGRNSIGSGSQPLYIIDGVPYPSTGINTANSSPILQSSNPLSLINPDDIQSVEILKDADATAIYGSRGANGIILITTKKGISGESRVNANISQGFSQVGRKIDLMNTEEYLSMRMEAFRNDNLSPSATDYDVNGVWDKTKYTDWQKELIGGTANVTNASVSISGGNKNSKYLVSGNHYREGTVFPGSFGFKRTSAHTNLDFGADGNSFKANFTATYSNSISNLMSTDLTSYITLAPNAPDPYNEYGKLNWNYNGLPLVFNPMSFLLYTIDANTDNLIANANLRYRISKGLELKTSIGYTTIKREEIAKSPLEGLSPSYGPTPADRSSQFGNTSNNSWLVEPQLTFEKKINNGKLQALIGSTLQQTAANYRNIRGSNFNSDELLDNIASASVFSITQSDSYIYRYGALFARLNYNLQDKYFFNITARRDASSRFGPGNQIANFGAIGMAWIFSEEKFIRNSIPIISFGKLRASFGSTGNDQISDYQYLQLYNSSTAYQGIPTLITSRISNPNYGWENNNKLEAALQLGFLEDKVSLQTAYFRNRSSNQLVGTPLPPSVGATIINANLPAIVQNSGWEFDTSIQIINNSNWHWSTNFNISLPKNRLVEYPGLSTSSNSTLYIVGEPLNIKRYLNTYVDPLTGLYVFEDVDKNGLQNDLDRYLNKFTGQSAYGGLGSTISYKLFSLDILLSFSKTTGFSYLNNLSYAPGYFSSNIPLNNQTKEVLERWQKQGDVSDIPKFSTTTPSYLNFLIGKSNGAQSLADNSFVRLKNVSLIYKLPKKILSIVKVENAELSIQGQNIFTITRYPGLDPENSQLISRLPPLRTFVFGLKVAL</sequence>
<keyword evidence="6 7" id="KW-0998">Cell outer membrane</keyword>
<dbReference type="InterPro" id="IPR036942">
    <property type="entry name" value="Beta-barrel_TonB_sf"/>
</dbReference>
<dbReference type="Gene3D" id="2.60.40.1120">
    <property type="entry name" value="Carboxypeptidase-like, regulatory domain"/>
    <property type="match status" value="1"/>
</dbReference>
<evidence type="ECO:0000256" key="5">
    <source>
        <dbReference type="ARBA" id="ARBA00023136"/>
    </source>
</evidence>
<dbReference type="InterPro" id="IPR008969">
    <property type="entry name" value="CarboxyPept-like_regulatory"/>
</dbReference>
<evidence type="ECO:0000259" key="9">
    <source>
        <dbReference type="Pfam" id="PF07715"/>
    </source>
</evidence>
<dbReference type="SUPFAM" id="SSF49464">
    <property type="entry name" value="Carboxypeptidase regulatory domain-like"/>
    <property type="match status" value="1"/>
</dbReference>
<evidence type="ECO:0000256" key="7">
    <source>
        <dbReference type="PROSITE-ProRule" id="PRU01360"/>
    </source>
</evidence>
<organism evidence="10 11">
    <name type="scientific">Pedobacter cryotolerans</name>
    <dbReference type="NCBI Taxonomy" id="2571270"/>
    <lineage>
        <taxon>Bacteria</taxon>
        <taxon>Pseudomonadati</taxon>
        <taxon>Bacteroidota</taxon>
        <taxon>Sphingobacteriia</taxon>
        <taxon>Sphingobacteriales</taxon>
        <taxon>Sphingobacteriaceae</taxon>
        <taxon>Pedobacter</taxon>
    </lineage>
</organism>
<feature type="domain" description="Secretin/TonB short N-terminal" evidence="8">
    <location>
        <begin position="85"/>
        <end position="132"/>
    </location>
</feature>
<dbReference type="RefSeq" id="WP_136877192.1">
    <property type="nucleotide sequence ID" value="NZ_SWBO01000005.1"/>
</dbReference>
<comment type="subcellular location">
    <subcellularLocation>
        <location evidence="1 7">Cell outer membrane</location>
        <topology evidence="1 7">Multi-pass membrane protein</topology>
    </subcellularLocation>
</comment>
<comment type="similarity">
    <text evidence="7">Belongs to the TonB-dependent receptor family.</text>
</comment>
<dbReference type="PROSITE" id="PS52016">
    <property type="entry name" value="TONB_DEPENDENT_REC_3"/>
    <property type="match status" value="1"/>
</dbReference>
<keyword evidence="3 7" id="KW-1134">Transmembrane beta strand</keyword>
<dbReference type="Gene3D" id="2.40.170.20">
    <property type="entry name" value="TonB-dependent receptor, beta-barrel domain"/>
    <property type="match status" value="1"/>
</dbReference>
<dbReference type="Gene3D" id="2.170.130.10">
    <property type="entry name" value="TonB-dependent receptor, plug domain"/>
    <property type="match status" value="1"/>
</dbReference>